<keyword evidence="5" id="KW-1185">Reference proteome</keyword>
<dbReference type="CDD" id="cd03886">
    <property type="entry name" value="M20_Acy1"/>
    <property type="match status" value="1"/>
</dbReference>
<dbReference type="Gene3D" id="3.30.70.360">
    <property type="match status" value="1"/>
</dbReference>
<evidence type="ECO:0000313" key="4">
    <source>
        <dbReference type="EMBL" id="PWH85452.1"/>
    </source>
</evidence>
<dbReference type="EMBL" id="QFRJ01000006">
    <property type="protein sequence ID" value="PWH85452.1"/>
    <property type="molecule type" value="Genomic_DNA"/>
</dbReference>
<comment type="caution">
    <text evidence="4">The sequence shown here is derived from an EMBL/GenBank/DDBJ whole genome shotgun (WGS) entry which is preliminary data.</text>
</comment>
<feature type="domain" description="Peptidase M20 dimerisation" evidence="3">
    <location>
        <begin position="198"/>
        <end position="288"/>
    </location>
</feature>
<keyword evidence="2" id="KW-0479">Metal-binding</keyword>
<dbReference type="NCBIfam" id="TIGR01891">
    <property type="entry name" value="amidohydrolases"/>
    <property type="match status" value="1"/>
</dbReference>
<dbReference type="Gene3D" id="3.40.630.10">
    <property type="entry name" value="Zn peptidases"/>
    <property type="match status" value="1"/>
</dbReference>
<dbReference type="SUPFAM" id="SSF53187">
    <property type="entry name" value="Zn-dependent exopeptidases"/>
    <property type="match status" value="1"/>
</dbReference>
<gene>
    <name evidence="4" type="ORF">DIT68_09345</name>
</gene>
<evidence type="ECO:0000313" key="5">
    <source>
        <dbReference type="Proteomes" id="UP000245370"/>
    </source>
</evidence>
<organism evidence="4 5">
    <name type="scientific">Brumimicrobium oceani</name>
    <dbReference type="NCBI Taxonomy" id="2100725"/>
    <lineage>
        <taxon>Bacteria</taxon>
        <taxon>Pseudomonadati</taxon>
        <taxon>Bacteroidota</taxon>
        <taxon>Flavobacteriia</taxon>
        <taxon>Flavobacteriales</taxon>
        <taxon>Crocinitomicaceae</taxon>
        <taxon>Brumimicrobium</taxon>
    </lineage>
</organism>
<dbReference type="GO" id="GO:0050118">
    <property type="term" value="F:N-acetyldiaminopimelate deacetylase activity"/>
    <property type="evidence" value="ECO:0007669"/>
    <property type="project" value="UniProtKB-ARBA"/>
</dbReference>
<dbReference type="SUPFAM" id="SSF55031">
    <property type="entry name" value="Bacterial exopeptidase dimerisation domain"/>
    <property type="match status" value="1"/>
</dbReference>
<accession>A0A2U2XCD4</accession>
<name>A0A2U2XCD4_9FLAO</name>
<feature type="binding site" evidence="2">
    <location>
        <position position="112"/>
    </location>
    <ligand>
        <name>Mn(2+)</name>
        <dbReference type="ChEBI" id="CHEBI:29035"/>
        <label>2</label>
    </ligand>
</feature>
<dbReference type="PIRSF" id="PIRSF005962">
    <property type="entry name" value="Pept_M20D_amidohydro"/>
    <property type="match status" value="1"/>
</dbReference>
<dbReference type="FunFam" id="3.30.70.360:FF:000001">
    <property type="entry name" value="N-acetyldiaminopimelate deacetylase"/>
    <property type="match status" value="1"/>
</dbReference>
<dbReference type="InterPro" id="IPR011650">
    <property type="entry name" value="Peptidase_M20_dimer"/>
</dbReference>
<dbReference type="InterPro" id="IPR036264">
    <property type="entry name" value="Bact_exopeptidase_dim_dom"/>
</dbReference>
<evidence type="ECO:0000256" key="1">
    <source>
        <dbReference type="ARBA" id="ARBA00022801"/>
    </source>
</evidence>
<keyword evidence="2" id="KW-0464">Manganese</keyword>
<feature type="binding site" evidence="2">
    <location>
        <position position="372"/>
    </location>
    <ligand>
        <name>Mn(2+)</name>
        <dbReference type="ChEBI" id="CHEBI:29035"/>
        <label>2</label>
    </ligand>
</feature>
<dbReference type="Pfam" id="PF07687">
    <property type="entry name" value="M20_dimer"/>
    <property type="match status" value="1"/>
</dbReference>
<comment type="cofactor">
    <cofactor evidence="2">
        <name>Mn(2+)</name>
        <dbReference type="ChEBI" id="CHEBI:29035"/>
    </cofactor>
    <text evidence="2">The Mn(2+) ion enhances activity.</text>
</comment>
<dbReference type="GO" id="GO:0019877">
    <property type="term" value="P:diaminopimelate biosynthetic process"/>
    <property type="evidence" value="ECO:0007669"/>
    <property type="project" value="UniProtKB-ARBA"/>
</dbReference>
<proteinExistence type="predicted"/>
<dbReference type="AlphaFoldDB" id="A0A2U2XCD4"/>
<dbReference type="InterPro" id="IPR002933">
    <property type="entry name" value="Peptidase_M20"/>
</dbReference>
<keyword evidence="1 4" id="KW-0378">Hydrolase</keyword>
<feature type="binding site" evidence="2">
    <location>
        <position position="110"/>
    </location>
    <ligand>
        <name>Mn(2+)</name>
        <dbReference type="ChEBI" id="CHEBI:29035"/>
        <label>2</label>
    </ligand>
</feature>
<dbReference type="Pfam" id="PF01546">
    <property type="entry name" value="Peptidase_M20"/>
    <property type="match status" value="1"/>
</dbReference>
<reference evidence="4 5" key="1">
    <citation type="submission" date="2018-05" db="EMBL/GenBank/DDBJ databases">
        <title>Brumimicrobium oceani sp. nov., isolated from coastal sediment.</title>
        <authorList>
            <person name="Kou Y."/>
        </authorList>
    </citation>
    <scope>NUCLEOTIDE SEQUENCE [LARGE SCALE GENOMIC DNA]</scope>
    <source>
        <strain evidence="4 5">C305</strain>
    </source>
</reference>
<sequence length="395" mass="44149">MNQNIRESVIQQSEDLFEKVLGYRKHIHKNPELSYQEFETMKFISEQLTKIGIPHETGVAETGIVGVIRGNRHSENQECIGLRADIDALPIQEQNDVDYKSKNDGIMHACGHDVHTSVLLGAAEILFGMRNELKDPVKLIFQPGEEKNPGGASLMIEAGCLENPKVKEMYALHVFPDFAVGQVGTKEGLYMASCDEVYIDIIGKSGHGATPHETIDSILVGAEIVTSLQQIVSRKCDPKIPCVLNFGHFEALGTTNVVPEKVHIKGTFRTMNEEWRAKALQQITKQAELIAEAHGAKAIVEISKGYPFLENDVELTRKFVQKANNWLGEENVHDLPIRLTAEDFSFYAQEIPTCFFRIGVRNEEKGIVHGVHNSRFNIDHEALKTGMQMMVMACL</sequence>
<dbReference type="GO" id="GO:0046872">
    <property type="term" value="F:metal ion binding"/>
    <property type="evidence" value="ECO:0007669"/>
    <property type="project" value="UniProtKB-KW"/>
</dbReference>
<protein>
    <submittedName>
        <fullName evidence="4">Amidohydrolase</fullName>
    </submittedName>
</protein>
<evidence type="ECO:0000256" key="2">
    <source>
        <dbReference type="PIRSR" id="PIRSR005962-1"/>
    </source>
</evidence>
<evidence type="ECO:0000259" key="3">
    <source>
        <dbReference type="Pfam" id="PF07687"/>
    </source>
</evidence>
<dbReference type="PANTHER" id="PTHR11014">
    <property type="entry name" value="PEPTIDASE M20 FAMILY MEMBER"/>
    <property type="match status" value="1"/>
</dbReference>
<feature type="binding site" evidence="2">
    <location>
        <position position="146"/>
    </location>
    <ligand>
        <name>Mn(2+)</name>
        <dbReference type="ChEBI" id="CHEBI:29035"/>
        <label>2</label>
    </ligand>
</feature>
<dbReference type="RefSeq" id="WP_109359533.1">
    <property type="nucleotide sequence ID" value="NZ_QFRJ01000006.1"/>
</dbReference>
<feature type="binding site" evidence="2">
    <location>
        <position position="173"/>
    </location>
    <ligand>
        <name>Mn(2+)</name>
        <dbReference type="ChEBI" id="CHEBI:29035"/>
        <label>1</label>
    </ligand>
</feature>
<dbReference type="PANTHER" id="PTHR11014:SF63">
    <property type="entry name" value="METALLOPEPTIDASE, PUTATIVE (AFU_ORTHOLOGUE AFUA_6G09600)-RELATED"/>
    <property type="match status" value="1"/>
</dbReference>
<reference evidence="4 5" key="2">
    <citation type="submission" date="2018-05" db="EMBL/GenBank/DDBJ databases">
        <authorList>
            <person name="Lanie J.A."/>
            <person name="Ng W.-L."/>
            <person name="Kazmierczak K.M."/>
            <person name="Andrzejewski T.M."/>
            <person name="Davidsen T.M."/>
            <person name="Wayne K.J."/>
            <person name="Tettelin H."/>
            <person name="Glass J.I."/>
            <person name="Rusch D."/>
            <person name="Podicherti R."/>
            <person name="Tsui H.-C.T."/>
            <person name="Winkler M.E."/>
        </authorList>
    </citation>
    <scope>NUCLEOTIDE SEQUENCE [LARGE SCALE GENOMIC DNA]</scope>
    <source>
        <strain evidence="4 5">C305</strain>
    </source>
</reference>
<dbReference type="Proteomes" id="UP000245370">
    <property type="component" value="Unassembled WGS sequence"/>
</dbReference>
<dbReference type="OrthoDB" id="9776731at2"/>
<dbReference type="InterPro" id="IPR017439">
    <property type="entry name" value="Amidohydrolase"/>
</dbReference>